<protein>
    <submittedName>
        <fullName evidence="1">Uncharacterized protein</fullName>
    </submittedName>
</protein>
<gene>
    <name evidence="1" type="ORF">N8E88_10520</name>
</gene>
<accession>A0ACD4CXW2</accession>
<organism evidence="1 2">
    <name type="scientific">Phyllobacterium zundukense</name>
    <dbReference type="NCBI Taxonomy" id="1867719"/>
    <lineage>
        <taxon>Bacteria</taxon>
        <taxon>Pseudomonadati</taxon>
        <taxon>Pseudomonadota</taxon>
        <taxon>Alphaproteobacteria</taxon>
        <taxon>Hyphomicrobiales</taxon>
        <taxon>Phyllobacteriaceae</taxon>
        <taxon>Phyllobacterium</taxon>
    </lineage>
</organism>
<name>A0ACD4CXW2_9HYPH</name>
<proteinExistence type="predicted"/>
<evidence type="ECO:0000313" key="1">
    <source>
        <dbReference type="EMBL" id="UXN58463.1"/>
    </source>
</evidence>
<dbReference type="Proteomes" id="UP001061991">
    <property type="component" value="Plasmid p_unnamed1"/>
</dbReference>
<keyword evidence="1" id="KW-0614">Plasmid</keyword>
<dbReference type="EMBL" id="CP104972">
    <property type="protein sequence ID" value="UXN58463.1"/>
    <property type="molecule type" value="Genomic_DNA"/>
</dbReference>
<reference evidence="1" key="1">
    <citation type="submission" date="2022-09" db="EMBL/GenBank/DDBJ databases">
        <title>Interaction between co-microsymbionts with complementary sets of symbiotic genes in legume-rhizobium systems.</title>
        <authorList>
            <person name="Safronova V."/>
            <person name="Sazanova A."/>
            <person name="Afonin A."/>
            <person name="Chirak E."/>
        </authorList>
    </citation>
    <scope>NUCLEOTIDE SEQUENCE</scope>
    <source>
        <strain evidence="1">A18/3m</strain>
    </source>
</reference>
<evidence type="ECO:0000313" key="2">
    <source>
        <dbReference type="Proteomes" id="UP001061991"/>
    </source>
</evidence>
<geneLocation type="plasmid" evidence="1 2">
    <name>p_unnamed1</name>
</geneLocation>
<sequence>MKVGYTEFSFGYAFTENLVRGSATAPAGAPFFPNLEQEGTLGYDVRIDFPAVPLFLQHKLPELMPRASAFEIANSLCPGLTLEFFRIALMRRDVSDQHRLLIDWGRALSGPGFLCRAMPARLSGIQ</sequence>
<keyword evidence="2" id="KW-1185">Reference proteome</keyword>